<evidence type="ECO:0000313" key="1">
    <source>
        <dbReference type="EMBL" id="PWN47857.1"/>
    </source>
</evidence>
<name>A0ACD0NPX8_9BASI</name>
<evidence type="ECO:0000313" key="2">
    <source>
        <dbReference type="Proteomes" id="UP000245626"/>
    </source>
</evidence>
<protein>
    <submittedName>
        <fullName evidence="1">Uncharacterized protein</fullName>
    </submittedName>
</protein>
<sequence length="75" mass="8780">MIRDQYHMHKIKLAPEHLERALVERVKVGLWTSFFFLFLFLFLPPFLISSFAIDTPSTTYSTLHARVKSELLGNL</sequence>
<keyword evidence="2" id="KW-1185">Reference proteome</keyword>
<gene>
    <name evidence="1" type="ORF">IE53DRAFT_226629</name>
</gene>
<dbReference type="EMBL" id="KZ820322">
    <property type="protein sequence ID" value="PWN47857.1"/>
    <property type="molecule type" value="Genomic_DNA"/>
</dbReference>
<dbReference type="Proteomes" id="UP000245626">
    <property type="component" value="Unassembled WGS sequence"/>
</dbReference>
<proteinExistence type="predicted"/>
<reference evidence="1 2" key="1">
    <citation type="journal article" date="2018" name="Mol. Biol. Evol.">
        <title>Broad Genomic Sampling Reveals a Smut Pathogenic Ancestry of the Fungal Clade Ustilaginomycotina.</title>
        <authorList>
            <person name="Kijpornyongpan T."/>
            <person name="Mondo S.J."/>
            <person name="Barry K."/>
            <person name="Sandor L."/>
            <person name="Lee J."/>
            <person name="Lipzen A."/>
            <person name="Pangilinan J."/>
            <person name="LaButti K."/>
            <person name="Hainaut M."/>
            <person name="Henrissat B."/>
            <person name="Grigoriev I.V."/>
            <person name="Spatafora J.W."/>
            <person name="Aime M.C."/>
        </authorList>
    </citation>
    <scope>NUCLEOTIDE SEQUENCE [LARGE SCALE GENOMIC DNA]</scope>
    <source>
        <strain evidence="1 2">SA 807</strain>
    </source>
</reference>
<accession>A0ACD0NPX8</accession>
<organism evidence="1 2">
    <name type="scientific">Violaceomyces palustris</name>
    <dbReference type="NCBI Taxonomy" id="1673888"/>
    <lineage>
        <taxon>Eukaryota</taxon>
        <taxon>Fungi</taxon>
        <taxon>Dikarya</taxon>
        <taxon>Basidiomycota</taxon>
        <taxon>Ustilaginomycotina</taxon>
        <taxon>Ustilaginomycetes</taxon>
        <taxon>Violaceomycetales</taxon>
        <taxon>Violaceomycetaceae</taxon>
        <taxon>Violaceomyces</taxon>
    </lineage>
</organism>